<dbReference type="Pfam" id="PF03583">
    <property type="entry name" value="LIP"/>
    <property type="match status" value="1"/>
</dbReference>
<organism evidence="3 4">
    <name type="scientific">Gordonia westfalica</name>
    <dbReference type="NCBI Taxonomy" id="158898"/>
    <lineage>
        <taxon>Bacteria</taxon>
        <taxon>Bacillati</taxon>
        <taxon>Actinomycetota</taxon>
        <taxon>Actinomycetes</taxon>
        <taxon>Mycobacteriales</taxon>
        <taxon>Gordoniaceae</taxon>
        <taxon>Gordonia</taxon>
    </lineage>
</organism>
<dbReference type="InterPro" id="IPR005152">
    <property type="entry name" value="Lipase_secreted"/>
</dbReference>
<dbReference type="Proteomes" id="UP000183180">
    <property type="component" value="Unassembled WGS sequence"/>
</dbReference>
<dbReference type="STRING" id="158898.SAMN04488548_1342633"/>
<protein>
    <submittedName>
        <fullName evidence="3">Secretory lipase</fullName>
    </submittedName>
</protein>
<dbReference type="Gene3D" id="3.40.50.1820">
    <property type="entry name" value="alpha/beta hydrolase"/>
    <property type="match status" value="2"/>
</dbReference>
<dbReference type="RefSeq" id="WP_244278240.1">
    <property type="nucleotide sequence ID" value="NZ_FNLM01000034.1"/>
</dbReference>
<dbReference type="AlphaFoldDB" id="A0A1H2JXS0"/>
<evidence type="ECO:0000256" key="1">
    <source>
        <dbReference type="SAM" id="MobiDB-lite"/>
    </source>
</evidence>
<dbReference type="PIRSF" id="PIRSF029171">
    <property type="entry name" value="Esterase_LipA"/>
    <property type="match status" value="1"/>
</dbReference>
<evidence type="ECO:0000256" key="2">
    <source>
        <dbReference type="SAM" id="SignalP"/>
    </source>
</evidence>
<name>A0A1H2JXS0_9ACTN</name>
<dbReference type="GO" id="GO:0004806">
    <property type="term" value="F:triacylglycerol lipase activity"/>
    <property type="evidence" value="ECO:0007669"/>
    <property type="project" value="InterPro"/>
</dbReference>
<proteinExistence type="predicted"/>
<feature type="signal peptide" evidence="2">
    <location>
        <begin position="1"/>
        <end position="23"/>
    </location>
</feature>
<accession>A0A1H2JXS0</accession>
<feature type="region of interest" description="Disordered" evidence="1">
    <location>
        <begin position="27"/>
        <end position="46"/>
    </location>
</feature>
<sequence length="414" mass="43607">MGRRSTGRIRMTSVLLAAVIAVAGCSSDADEQATPTTGAGGVEYRVDTDGAGPGALRAAETMPLLDRRVRANSQLALRVKYVSTDGRTGEETETWGAFFAPKGPAPEGGRPVIVLPHGTSGVLGECGVTLKSDLGDLAVTAASWLQLGYVVVVPDYQGLGDPDEQRPTHPYLDARTSGRNVIDAVRAARYLVPETGTRWGALGGSQGGQAAWAANALAETYGSELDLVGVAALSPAADVSGLADLAASGTMTVEQYGLYNWLLLALNAENPELDLRRFVGPEVLASWDELSQCSASRGAQRAEVLESLSADELRPTSPEAVTELRELLRERAVPDLPAAAPTIVIYGGKDELVRSGWTAAAVRRGCARGDVVHTQFQPAADHGGIDGRQVVGWLTARFDDEPSYNRCAEIERAG</sequence>
<evidence type="ECO:0000313" key="4">
    <source>
        <dbReference type="Proteomes" id="UP000183180"/>
    </source>
</evidence>
<dbReference type="InterPro" id="IPR029058">
    <property type="entry name" value="AB_hydrolase_fold"/>
</dbReference>
<dbReference type="GO" id="GO:0016042">
    <property type="term" value="P:lipid catabolic process"/>
    <property type="evidence" value="ECO:0007669"/>
    <property type="project" value="InterPro"/>
</dbReference>
<feature type="chain" id="PRO_5038676245" evidence="2">
    <location>
        <begin position="24"/>
        <end position="414"/>
    </location>
</feature>
<dbReference type="EMBL" id="FNLM01000034">
    <property type="protein sequence ID" value="SDU61259.1"/>
    <property type="molecule type" value="Genomic_DNA"/>
</dbReference>
<dbReference type="PANTHER" id="PTHR34853:SF1">
    <property type="entry name" value="LIPASE 5"/>
    <property type="match status" value="1"/>
</dbReference>
<dbReference type="SUPFAM" id="SSF53474">
    <property type="entry name" value="alpha/beta-Hydrolases"/>
    <property type="match status" value="1"/>
</dbReference>
<gene>
    <name evidence="3" type="ORF">SAMN04488548_1342633</name>
</gene>
<keyword evidence="2" id="KW-0732">Signal</keyword>
<dbReference type="PROSITE" id="PS51257">
    <property type="entry name" value="PROKAR_LIPOPROTEIN"/>
    <property type="match status" value="1"/>
</dbReference>
<evidence type="ECO:0000313" key="3">
    <source>
        <dbReference type="EMBL" id="SDU61259.1"/>
    </source>
</evidence>
<reference evidence="3 4" key="1">
    <citation type="submission" date="2016-10" db="EMBL/GenBank/DDBJ databases">
        <authorList>
            <person name="de Groot N.N."/>
        </authorList>
    </citation>
    <scope>NUCLEOTIDE SEQUENCE [LARGE SCALE GENOMIC DNA]</scope>
    <source>
        <strain evidence="3 4">DSM 44215</strain>
    </source>
</reference>
<dbReference type="PANTHER" id="PTHR34853">
    <property type="match status" value="1"/>
</dbReference>